<name>A0ABY0TLY8_9PROT</name>
<comment type="caution">
    <text evidence="2">The sequence shown here is derived from an EMBL/GenBank/DDBJ whole genome shotgun (WGS) entry which is preliminary data.</text>
</comment>
<keyword evidence="1" id="KW-0812">Transmembrane</keyword>
<keyword evidence="1" id="KW-1133">Transmembrane helix</keyword>
<reference evidence="2 3" key="1">
    <citation type="submission" date="2016-10" db="EMBL/GenBank/DDBJ databases">
        <authorList>
            <person name="Varghese N."/>
            <person name="Submissions S."/>
        </authorList>
    </citation>
    <scope>NUCLEOTIDE SEQUENCE [LARGE SCALE GENOMIC DNA]</scope>
    <source>
        <strain evidence="2 3">Nl1</strain>
    </source>
</reference>
<dbReference type="Proteomes" id="UP000183471">
    <property type="component" value="Unassembled WGS sequence"/>
</dbReference>
<sequence length="84" mass="9299">MDDSEYIMIGSTFLVGVIGACTWFFKKVMRGEIGVSVNTALLALLVVILLVPFVMNFSAHFVSQILHHAEDAEDTTEEAVESHR</sequence>
<keyword evidence="3" id="KW-1185">Reference proteome</keyword>
<evidence type="ECO:0000256" key="1">
    <source>
        <dbReference type="SAM" id="Phobius"/>
    </source>
</evidence>
<proteinExistence type="predicted"/>
<accession>A0ABY0TLY8</accession>
<protein>
    <submittedName>
        <fullName evidence="2">Uncharacterized protein</fullName>
    </submittedName>
</protein>
<evidence type="ECO:0000313" key="2">
    <source>
        <dbReference type="EMBL" id="SDQ81997.1"/>
    </source>
</evidence>
<evidence type="ECO:0000313" key="3">
    <source>
        <dbReference type="Proteomes" id="UP000183471"/>
    </source>
</evidence>
<dbReference type="EMBL" id="FNKY01000001">
    <property type="protein sequence ID" value="SDQ81997.1"/>
    <property type="molecule type" value="Genomic_DNA"/>
</dbReference>
<keyword evidence="1" id="KW-0472">Membrane</keyword>
<feature type="transmembrane region" description="Helical" evidence="1">
    <location>
        <begin position="6"/>
        <end position="25"/>
    </location>
</feature>
<organism evidence="2 3">
    <name type="scientific">Nitrosospira multiformis</name>
    <dbReference type="NCBI Taxonomy" id="1231"/>
    <lineage>
        <taxon>Bacteria</taxon>
        <taxon>Pseudomonadati</taxon>
        <taxon>Pseudomonadota</taxon>
        <taxon>Betaproteobacteria</taxon>
        <taxon>Nitrosomonadales</taxon>
        <taxon>Nitrosomonadaceae</taxon>
        <taxon>Nitrosospira</taxon>
    </lineage>
</organism>
<gene>
    <name evidence="2" type="ORF">SAMN05216402_2420</name>
</gene>
<feature type="transmembrane region" description="Helical" evidence="1">
    <location>
        <begin position="37"/>
        <end position="55"/>
    </location>
</feature>